<dbReference type="EMBL" id="GGEC01020575">
    <property type="protein sequence ID" value="MBX01059.1"/>
    <property type="molecule type" value="Transcribed_RNA"/>
</dbReference>
<organism evidence="1">
    <name type="scientific">Rhizophora mucronata</name>
    <name type="common">Asiatic mangrove</name>
    <dbReference type="NCBI Taxonomy" id="61149"/>
    <lineage>
        <taxon>Eukaryota</taxon>
        <taxon>Viridiplantae</taxon>
        <taxon>Streptophyta</taxon>
        <taxon>Embryophyta</taxon>
        <taxon>Tracheophyta</taxon>
        <taxon>Spermatophyta</taxon>
        <taxon>Magnoliopsida</taxon>
        <taxon>eudicotyledons</taxon>
        <taxon>Gunneridae</taxon>
        <taxon>Pentapetalae</taxon>
        <taxon>rosids</taxon>
        <taxon>fabids</taxon>
        <taxon>Malpighiales</taxon>
        <taxon>Rhizophoraceae</taxon>
        <taxon>Rhizophora</taxon>
    </lineage>
</organism>
<protein>
    <submittedName>
        <fullName evidence="1">Uncharacterized protein</fullName>
    </submittedName>
</protein>
<dbReference type="AlphaFoldDB" id="A0A2P2K5V4"/>
<name>A0A2P2K5V4_RHIMU</name>
<accession>A0A2P2K5V4</accession>
<evidence type="ECO:0000313" key="1">
    <source>
        <dbReference type="EMBL" id="MBX01059.1"/>
    </source>
</evidence>
<proteinExistence type="predicted"/>
<sequence length="54" mass="6383">MAGRHSVFPAEGLRVTGWLVRQFIQFYFNYDQFIINVGFTNITKLLSFLNLNVW</sequence>
<reference evidence="1" key="1">
    <citation type="submission" date="2018-02" db="EMBL/GenBank/DDBJ databases">
        <title>Rhizophora mucronata_Transcriptome.</title>
        <authorList>
            <person name="Meera S.P."/>
            <person name="Sreeshan A."/>
            <person name="Augustine A."/>
        </authorList>
    </citation>
    <scope>NUCLEOTIDE SEQUENCE</scope>
    <source>
        <tissue evidence="1">Leaf</tissue>
    </source>
</reference>